<dbReference type="EMBL" id="UINC01076977">
    <property type="protein sequence ID" value="SVC16653.1"/>
    <property type="molecule type" value="Genomic_DNA"/>
</dbReference>
<feature type="transmembrane region" description="Helical" evidence="5">
    <location>
        <begin position="265"/>
        <end position="283"/>
    </location>
</feature>
<dbReference type="SUPFAM" id="SSF90123">
    <property type="entry name" value="ABC transporter transmembrane region"/>
    <property type="match status" value="1"/>
</dbReference>
<dbReference type="InterPro" id="IPR039421">
    <property type="entry name" value="Type_1_exporter"/>
</dbReference>
<gene>
    <name evidence="7" type="ORF">METZ01_LOCUS269507</name>
</gene>
<dbReference type="InterPro" id="IPR011527">
    <property type="entry name" value="ABC1_TM_dom"/>
</dbReference>
<dbReference type="InterPro" id="IPR036640">
    <property type="entry name" value="ABC1_TM_sf"/>
</dbReference>
<feature type="transmembrane region" description="Helical" evidence="5">
    <location>
        <begin position="20"/>
        <end position="46"/>
    </location>
</feature>
<keyword evidence="4 5" id="KW-0472">Membrane</keyword>
<dbReference type="GO" id="GO:0005524">
    <property type="term" value="F:ATP binding"/>
    <property type="evidence" value="ECO:0007669"/>
    <property type="project" value="InterPro"/>
</dbReference>
<keyword evidence="2 5" id="KW-0812">Transmembrane</keyword>
<evidence type="ECO:0000256" key="5">
    <source>
        <dbReference type="SAM" id="Phobius"/>
    </source>
</evidence>
<dbReference type="Gene3D" id="1.20.1560.10">
    <property type="entry name" value="ABC transporter type 1, transmembrane domain"/>
    <property type="match status" value="1"/>
</dbReference>
<feature type="transmembrane region" description="Helical" evidence="5">
    <location>
        <begin position="76"/>
        <end position="98"/>
    </location>
</feature>
<reference evidence="7" key="1">
    <citation type="submission" date="2018-05" db="EMBL/GenBank/DDBJ databases">
        <authorList>
            <person name="Lanie J.A."/>
            <person name="Ng W.-L."/>
            <person name="Kazmierczak K.M."/>
            <person name="Andrzejewski T.M."/>
            <person name="Davidsen T.M."/>
            <person name="Wayne K.J."/>
            <person name="Tettelin H."/>
            <person name="Glass J.I."/>
            <person name="Rusch D."/>
            <person name="Podicherti R."/>
            <person name="Tsui H.-C.T."/>
            <person name="Winkler M.E."/>
        </authorList>
    </citation>
    <scope>NUCLEOTIDE SEQUENCE</scope>
</reference>
<evidence type="ECO:0000313" key="7">
    <source>
        <dbReference type="EMBL" id="SVC16653.1"/>
    </source>
</evidence>
<feature type="transmembrane region" description="Helical" evidence="5">
    <location>
        <begin position="289"/>
        <end position="307"/>
    </location>
</feature>
<dbReference type="AlphaFoldDB" id="A0A382JZF4"/>
<feature type="non-terminal residue" evidence="7">
    <location>
        <position position="390"/>
    </location>
</feature>
<comment type="subcellular location">
    <subcellularLocation>
        <location evidence="1">Membrane</location>
        <topology evidence="1">Multi-pass membrane protein</topology>
    </subcellularLocation>
</comment>
<dbReference type="GO" id="GO:0140359">
    <property type="term" value="F:ABC-type transporter activity"/>
    <property type="evidence" value="ECO:0007669"/>
    <property type="project" value="InterPro"/>
</dbReference>
<name>A0A382JZF4_9ZZZZ</name>
<evidence type="ECO:0000256" key="2">
    <source>
        <dbReference type="ARBA" id="ARBA00022692"/>
    </source>
</evidence>
<evidence type="ECO:0000259" key="6">
    <source>
        <dbReference type="PROSITE" id="PS50929"/>
    </source>
</evidence>
<evidence type="ECO:0000256" key="3">
    <source>
        <dbReference type="ARBA" id="ARBA00022989"/>
    </source>
</evidence>
<keyword evidence="3 5" id="KW-1133">Transmembrane helix</keyword>
<feature type="transmembrane region" description="Helical" evidence="5">
    <location>
        <begin position="149"/>
        <end position="174"/>
    </location>
</feature>
<dbReference type="GO" id="GO:0016020">
    <property type="term" value="C:membrane"/>
    <property type="evidence" value="ECO:0007669"/>
    <property type="project" value="UniProtKB-SubCell"/>
</dbReference>
<dbReference type="PROSITE" id="PS50929">
    <property type="entry name" value="ABC_TM1F"/>
    <property type="match status" value="1"/>
</dbReference>
<dbReference type="PANTHER" id="PTHR24221:SF654">
    <property type="entry name" value="ATP-BINDING CASSETTE SUB-FAMILY B MEMBER 6"/>
    <property type="match status" value="1"/>
</dbReference>
<protein>
    <recommendedName>
        <fullName evidence="6">ABC transmembrane type-1 domain-containing protein</fullName>
    </recommendedName>
</protein>
<evidence type="ECO:0000256" key="4">
    <source>
        <dbReference type="ARBA" id="ARBA00023136"/>
    </source>
</evidence>
<feature type="transmembrane region" description="Helical" evidence="5">
    <location>
        <begin position="180"/>
        <end position="197"/>
    </location>
</feature>
<proteinExistence type="predicted"/>
<dbReference type="PANTHER" id="PTHR24221">
    <property type="entry name" value="ATP-BINDING CASSETTE SUB-FAMILY B"/>
    <property type="match status" value="1"/>
</dbReference>
<accession>A0A382JZF4</accession>
<feature type="domain" description="ABC transmembrane type-1" evidence="6">
    <location>
        <begin position="26"/>
        <end position="322"/>
    </location>
</feature>
<organism evidence="7">
    <name type="scientific">marine metagenome</name>
    <dbReference type="NCBI Taxonomy" id="408172"/>
    <lineage>
        <taxon>unclassified sequences</taxon>
        <taxon>metagenomes</taxon>
        <taxon>ecological metagenomes</taxon>
    </lineage>
</organism>
<sequence>MNDVFKSLNIILEGEDRSKFFFASTILFIIVLIEVFGLGLISFLIINVSDLPKAISNTSFLNSIFSFFSLSQEDSLIFFIITIVIYSIFSIVLSSIVLNRIGILAHILGARIKLRIADYFLHLEWIKTVGSKSSTNISRITNDGEEVGYVINYLMLLFSRFALAVVIIIFLFIFNPILTLYIVSILSFSYLIVFFSFRPRVLKNGIRISQLLDKQLNIITNMFGSMKEIIFFGGQDKVLSNLEKTNVQIAHLKGKIFALSQIPRFIIDSIILILLVFGIALASNAGDDLTNFFATVSVYGVAALKLLPAFQNIFYFSNEINARIPHLSNIGQLLANNAHHENIATEEVSFTKEIYFKNVCFGWERSENKSENPLNIKIKKGEKIAVLGPT</sequence>
<evidence type="ECO:0000256" key="1">
    <source>
        <dbReference type="ARBA" id="ARBA00004141"/>
    </source>
</evidence>